<evidence type="ECO:0000313" key="3">
    <source>
        <dbReference type="EMBL" id="GAA1776694.1"/>
    </source>
</evidence>
<comment type="caution">
    <text evidence="3">The sequence shown here is derived from an EMBL/GenBank/DDBJ whole genome shotgun (WGS) entry which is preliminary data.</text>
</comment>
<proteinExistence type="predicted"/>
<sequence length="432" mass="43422">MDPDDLLADAVEGLLVRWADGGEEIASPRGYILVSMRNRVINEARSPRSRSTGLGFGIGFDRDDPSALGTDEAIELEQELAWLRLALGRLSAAHRSALHDGEVPPGGPTAGDSTDVGEPGAQGGAGRSADARQSLRARARRALRRAYLQVVLEEGASPACHAAIARLPVRVGDDPDSTGDAPEHFRSCERCRKRWLVFAGLAGGLGIAGAVAVPAGSAPARADGPGFAGSVGSAGSAGSAGGAGSGRGSGEGARGIIASGAALIGIGILLAAAAFFPQALRPWAAPGEPAPVGRSANAVGGGAGAAVTARMVLAVTGGPIAGDGIQEVTIRLTFDVAGSDWSTHELGFELPSTFDAVSASEGWSCAGHRCAPAIADAREGVFAIRGPHGGGDERIGVRWRAEAAGHAVTADASSSVPLAGETFTTSASDREG</sequence>
<accession>A0ABN2L7G8</accession>
<keyword evidence="2" id="KW-0812">Transmembrane</keyword>
<evidence type="ECO:0000256" key="1">
    <source>
        <dbReference type="SAM" id="MobiDB-lite"/>
    </source>
</evidence>
<keyword evidence="4" id="KW-1185">Reference proteome</keyword>
<dbReference type="Proteomes" id="UP001500851">
    <property type="component" value="Unassembled WGS sequence"/>
</dbReference>
<dbReference type="EMBL" id="BAAAOB010000001">
    <property type="protein sequence ID" value="GAA1776694.1"/>
    <property type="molecule type" value="Genomic_DNA"/>
</dbReference>
<gene>
    <name evidence="3" type="ORF">GCM10009768_01480</name>
</gene>
<name>A0ABN2L7G8_9MICO</name>
<evidence type="ECO:0000313" key="4">
    <source>
        <dbReference type="Proteomes" id="UP001500851"/>
    </source>
</evidence>
<keyword evidence="2" id="KW-1133">Transmembrane helix</keyword>
<evidence type="ECO:0000256" key="2">
    <source>
        <dbReference type="SAM" id="Phobius"/>
    </source>
</evidence>
<organism evidence="3 4">
    <name type="scientific">Leucobacter iarius</name>
    <dbReference type="NCBI Taxonomy" id="333963"/>
    <lineage>
        <taxon>Bacteria</taxon>
        <taxon>Bacillati</taxon>
        <taxon>Actinomycetota</taxon>
        <taxon>Actinomycetes</taxon>
        <taxon>Micrococcales</taxon>
        <taxon>Microbacteriaceae</taxon>
        <taxon>Leucobacter</taxon>
    </lineage>
</organism>
<evidence type="ECO:0008006" key="5">
    <source>
        <dbReference type="Google" id="ProtNLM"/>
    </source>
</evidence>
<reference evidence="3 4" key="1">
    <citation type="journal article" date="2019" name="Int. J. Syst. Evol. Microbiol.">
        <title>The Global Catalogue of Microorganisms (GCM) 10K type strain sequencing project: providing services to taxonomists for standard genome sequencing and annotation.</title>
        <authorList>
            <consortium name="The Broad Institute Genomics Platform"/>
            <consortium name="The Broad Institute Genome Sequencing Center for Infectious Disease"/>
            <person name="Wu L."/>
            <person name="Ma J."/>
        </authorList>
    </citation>
    <scope>NUCLEOTIDE SEQUENCE [LARGE SCALE GENOMIC DNA]</scope>
    <source>
        <strain evidence="3 4">JCM 14736</strain>
    </source>
</reference>
<keyword evidence="2" id="KW-0472">Membrane</keyword>
<protein>
    <recommendedName>
        <fullName evidence="5">RNA polymerase sigma factor (Sigma-70 family)</fullName>
    </recommendedName>
</protein>
<feature type="region of interest" description="Disordered" evidence="1">
    <location>
        <begin position="97"/>
        <end position="133"/>
    </location>
</feature>
<feature type="transmembrane region" description="Helical" evidence="2">
    <location>
        <begin position="195"/>
        <end position="215"/>
    </location>
</feature>
<feature type="transmembrane region" description="Helical" evidence="2">
    <location>
        <begin position="256"/>
        <end position="276"/>
    </location>
</feature>